<reference evidence="11" key="1">
    <citation type="submission" date="2019-07" db="EMBL/GenBank/DDBJ databases">
        <title>Chitinimonas sp. nov., isolated from Ny-Alesund, arctica soil.</title>
        <authorList>
            <person name="Xu Q."/>
            <person name="Peng F."/>
        </authorList>
    </citation>
    <scope>NUCLEOTIDE SEQUENCE [LARGE SCALE GENOMIC DNA]</scope>
    <source>
        <strain evidence="11">R3-44</strain>
    </source>
</reference>
<keyword evidence="11" id="KW-1185">Reference proteome</keyword>
<dbReference type="EMBL" id="CP041730">
    <property type="protein sequence ID" value="QDQ29233.1"/>
    <property type="molecule type" value="Genomic_DNA"/>
</dbReference>
<feature type="transmembrane region" description="Helical" evidence="9">
    <location>
        <begin position="86"/>
        <end position="104"/>
    </location>
</feature>
<evidence type="ECO:0000256" key="5">
    <source>
        <dbReference type="ARBA" id="ARBA00022989"/>
    </source>
</evidence>
<dbReference type="AlphaFoldDB" id="A0A516SM44"/>
<dbReference type="Gene3D" id="1.10.3730.20">
    <property type="match status" value="1"/>
</dbReference>
<protein>
    <submittedName>
        <fullName evidence="10">Multidrug efflux SMR transporter</fullName>
    </submittedName>
</protein>
<name>A0A516SM44_9NEIS</name>
<evidence type="ECO:0000256" key="6">
    <source>
        <dbReference type="ARBA" id="ARBA00023136"/>
    </source>
</evidence>
<gene>
    <name evidence="10" type="ORF">FNU76_06545</name>
</gene>
<dbReference type="InterPro" id="IPR037185">
    <property type="entry name" value="EmrE-like"/>
</dbReference>
<keyword evidence="4 8" id="KW-0812">Transmembrane</keyword>
<keyword evidence="6 9" id="KW-0472">Membrane</keyword>
<evidence type="ECO:0000256" key="4">
    <source>
        <dbReference type="ARBA" id="ARBA00022692"/>
    </source>
</evidence>
<dbReference type="InterPro" id="IPR000390">
    <property type="entry name" value="Small_drug/metabolite_transptr"/>
</dbReference>
<evidence type="ECO:0000256" key="1">
    <source>
        <dbReference type="ARBA" id="ARBA00004651"/>
    </source>
</evidence>
<dbReference type="FunFam" id="1.10.3730.20:FF:000001">
    <property type="entry name" value="Quaternary ammonium compound resistance transporter SugE"/>
    <property type="match status" value="1"/>
</dbReference>
<dbReference type="PANTHER" id="PTHR30561">
    <property type="entry name" value="SMR FAMILY PROTON-DEPENDENT DRUG EFFLUX TRANSPORTER SUGE"/>
    <property type="match status" value="1"/>
</dbReference>
<keyword evidence="3" id="KW-1003">Cell membrane</keyword>
<evidence type="ECO:0000256" key="9">
    <source>
        <dbReference type="SAM" id="Phobius"/>
    </source>
</evidence>
<evidence type="ECO:0000256" key="8">
    <source>
        <dbReference type="RuleBase" id="RU003942"/>
    </source>
</evidence>
<feature type="transmembrane region" description="Helical" evidence="9">
    <location>
        <begin position="32"/>
        <end position="52"/>
    </location>
</feature>
<keyword evidence="2" id="KW-0813">Transport</keyword>
<sequence>MWKIWLLLVAAIVAELIGTTSLKLSDGMSKLLPTASFVLTYALSFWLLSIVLKRMEVSVAYAVWAGAGTALMAVIGIVLFGESISPLKLVSIVLIVLGVIGLNLA</sequence>
<dbReference type="GO" id="GO:0022857">
    <property type="term" value="F:transmembrane transporter activity"/>
    <property type="evidence" value="ECO:0007669"/>
    <property type="project" value="InterPro"/>
</dbReference>
<dbReference type="PANTHER" id="PTHR30561:SF1">
    <property type="entry name" value="MULTIDRUG TRANSPORTER EMRE"/>
    <property type="match status" value="1"/>
</dbReference>
<dbReference type="Proteomes" id="UP000317550">
    <property type="component" value="Chromosome"/>
</dbReference>
<dbReference type="GO" id="GO:0005886">
    <property type="term" value="C:plasma membrane"/>
    <property type="evidence" value="ECO:0007669"/>
    <property type="project" value="UniProtKB-SubCell"/>
</dbReference>
<proteinExistence type="inferred from homology"/>
<accession>A0A516SM44</accession>
<evidence type="ECO:0000256" key="7">
    <source>
        <dbReference type="ARBA" id="ARBA00038032"/>
    </source>
</evidence>
<evidence type="ECO:0000313" key="10">
    <source>
        <dbReference type="EMBL" id="QDQ29233.1"/>
    </source>
</evidence>
<organism evidence="10 11">
    <name type="scientific">Chitinimonas arctica</name>
    <dbReference type="NCBI Taxonomy" id="2594795"/>
    <lineage>
        <taxon>Bacteria</taxon>
        <taxon>Pseudomonadati</taxon>
        <taxon>Pseudomonadota</taxon>
        <taxon>Betaproteobacteria</taxon>
        <taxon>Neisseriales</taxon>
        <taxon>Chitinibacteraceae</taxon>
        <taxon>Chitinimonas</taxon>
    </lineage>
</organism>
<dbReference type="GO" id="GO:1990961">
    <property type="term" value="P:xenobiotic detoxification by transmembrane export across the plasma membrane"/>
    <property type="evidence" value="ECO:0007669"/>
    <property type="project" value="UniProtKB-ARBA"/>
</dbReference>
<comment type="similarity">
    <text evidence="7 8">Belongs to the drug/metabolite transporter (DMT) superfamily. Small multidrug resistance (SMR) (TC 2.A.7.1) family.</text>
</comment>
<evidence type="ECO:0000256" key="3">
    <source>
        <dbReference type="ARBA" id="ARBA00022475"/>
    </source>
</evidence>
<dbReference type="Pfam" id="PF00893">
    <property type="entry name" value="Multi_Drug_Res"/>
    <property type="match status" value="1"/>
</dbReference>
<evidence type="ECO:0000256" key="2">
    <source>
        <dbReference type="ARBA" id="ARBA00022448"/>
    </source>
</evidence>
<keyword evidence="5 9" id="KW-1133">Transmembrane helix</keyword>
<evidence type="ECO:0000313" key="11">
    <source>
        <dbReference type="Proteomes" id="UP000317550"/>
    </source>
</evidence>
<dbReference type="InterPro" id="IPR045324">
    <property type="entry name" value="Small_multidrug_res"/>
</dbReference>
<dbReference type="OrthoDB" id="21828at2"/>
<dbReference type="SUPFAM" id="SSF103481">
    <property type="entry name" value="Multidrug resistance efflux transporter EmrE"/>
    <property type="match status" value="1"/>
</dbReference>
<feature type="transmembrane region" description="Helical" evidence="9">
    <location>
        <begin position="59"/>
        <end position="80"/>
    </location>
</feature>
<dbReference type="KEGG" id="cari:FNU76_06545"/>
<comment type="subcellular location">
    <subcellularLocation>
        <location evidence="1 8">Cell membrane</location>
        <topology evidence="1 8">Multi-pass membrane protein</topology>
    </subcellularLocation>
</comment>